<dbReference type="GO" id="GO:0005315">
    <property type="term" value="F:phosphate transmembrane transporter activity"/>
    <property type="evidence" value="ECO:0007669"/>
    <property type="project" value="InterPro"/>
</dbReference>
<evidence type="ECO:0000256" key="5">
    <source>
        <dbReference type="ARBA" id="ARBA00022592"/>
    </source>
</evidence>
<feature type="domain" description="ABC transporter" evidence="11">
    <location>
        <begin position="38"/>
        <end position="279"/>
    </location>
</feature>
<dbReference type="GO" id="GO:0016887">
    <property type="term" value="F:ATP hydrolysis activity"/>
    <property type="evidence" value="ECO:0007669"/>
    <property type="project" value="InterPro"/>
</dbReference>
<dbReference type="PROSITE" id="PS50893">
    <property type="entry name" value="ABC_TRANSPORTER_2"/>
    <property type="match status" value="1"/>
</dbReference>
<sequence length="284" mass="32089">MNLDNKTNADHIDNAAHDPFIAASNKAPVEKKEHAAKISVRNLNFYYQKFHALHNITLDIPENQVTAFIGPSGCGKSTLLRTFNKMFELYPEQRAEGEILINNENILTSKQDVALLRANVGMVFQKPTPFPMTIYDNIAFGVKLFENLSRADMDARVEWALTKAALWSETKDKLHDQGTNLSGGQQQRLSIARAIAIRPEILLMDEPCSALDPISTGKIEELIFELKEDYTIVMVTHNMQQAARCSDKTAFMYLGDLIEFDDTDTIFTKPNHKQTEDYITGRYG</sequence>
<organism evidence="12 13">
    <name type="scientific">Ignatzschineria ureiclastica</name>
    <dbReference type="NCBI Taxonomy" id="472582"/>
    <lineage>
        <taxon>Bacteria</taxon>
        <taxon>Pseudomonadati</taxon>
        <taxon>Pseudomonadota</taxon>
        <taxon>Gammaproteobacteria</taxon>
        <taxon>Cardiobacteriales</taxon>
        <taxon>Ignatzschineriaceae</taxon>
        <taxon>Ignatzschineria</taxon>
    </lineage>
</organism>
<evidence type="ECO:0000313" key="12">
    <source>
        <dbReference type="EMBL" id="PWD80994.1"/>
    </source>
</evidence>
<evidence type="ECO:0000256" key="1">
    <source>
        <dbReference type="ARBA" id="ARBA00004417"/>
    </source>
</evidence>
<keyword evidence="3" id="KW-1003">Cell membrane</keyword>
<dbReference type="InterPro" id="IPR003439">
    <property type="entry name" value="ABC_transporter-like_ATP-bd"/>
</dbReference>
<dbReference type="FunFam" id="3.40.50.300:FF:000132">
    <property type="entry name" value="Phosphate import ATP-binding protein PstB"/>
    <property type="match status" value="1"/>
</dbReference>
<dbReference type="Proteomes" id="UP000245020">
    <property type="component" value="Unassembled WGS sequence"/>
</dbReference>
<evidence type="ECO:0000313" key="13">
    <source>
        <dbReference type="Proteomes" id="UP000245020"/>
    </source>
</evidence>
<dbReference type="RefSeq" id="WP_109189643.1">
    <property type="nucleotide sequence ID" value="NZ_BMYA01000002.1"/>
</dbReference>
<keyword evidence="7 12" id="KW-0067">ATP-binding</keyword>
<dbReference type="CDD" id="cd03260">
    <property type="entry name" value="ABC_PstB_phosphate_transporter"/>
    <property type="match status" value="1"/>
</dbReference>
<evidence type="ECO:0000256" key="4">
    <source>
        <dbReference type="ARBA" id="ARBA00022519"/>
    </source>
</evidence>
<keyword evidence="8" id="KW-1278">Translocase</keyword>
<protein>
    <submittedName>
        <fullName evidence="12">Phosphate ABC transporter ATP-binding protein</fullName>
    </submittedName>
</protein>
<dbReference type="GO" id="GO:0035435">
    <property type="term" value="P:phosphate ion transmembrane transport"/>
    <property type="evidence" value="ECO:0007669"/>
    <property type="project" value="InterPro"/>
</dbReference>
<keyword evidence="2" id="KW-0813">Transport</keyword>
<evidence type="ECO:0000256" key="7">
    <source>
        <dbReference type="ARBA" id="ARBA00022840"/>
    </source>
</evidence>
<name>A0A2U2AEA7_9GAMM</name>
<evidence type="ECO:0000256" key="8">
    <source>
        <dbReference type="ARBA" id="ARBA00022967"/>
    </source>
</evidence>
<dbReference type="PROSITE" id="PS00211">
    <property type="entry name" value="ABC_TRANSPORTER_1"/>
    <property type="match status" value="1"/>
</dbReference>
<dbReference type="GO" id="GO:0005524">
    <property type="term" value="F:ATP binding"/>
    <property type="evidence" value="ECO:0007669"/>
    <property type="project" value="UniProtKB-KW"/>
</dbReference>
<dbReference type="SUPFAM" id="SSF52540">
    <property type="entry name" value="P-loop containing nucleoside triphosphate hydrolases"/>
    <property type="match status" value="1"/>
</dbReference>
<evidence type="ECO:0000256" key="10">
    <source>
        <dbReference type="ARBA" id="ARBA00054713"/>
    </source>
</evidence>
<accession>A0A2U2AEA7</accession>
<dbReference type="GO" id="GO:0005886">
    <property type="term" value="C:plasma membrane"/>
    <property type="evidence" value="ECO:0007669"/>
    <property type="project" value="UniProtKB-SubCell"/>
</dbReference>
<keyword evidence="4" id="KW-0997">Cell inner membrane</keyword>
<dbReference type="InterPro" id="IPR005670">
    <property type="entry name" value="PstB-like"/>
</dbReference>
<dbReference type="PANTHER" id="PTHR43423">
    <property type="entry name" value="ABC TRANSPORTER I FAMILY MEMBER 17"/>
    <property type="match status" value="1"/>
</dbReference>
<evidence type="ECO:0000256" key="2">
    <source>
        <dbReference type="ARBA" id="ARBA00022448"/>
    </source>
</evidence>
<dbReference type="EMBL" id="QEWQ01000004">
    <property type="protein sequence ID" value="PWD80994.1"/>
    <property type="molecule type" value="Genomic_DNA"/>
</dbReference>
<keyword evidence="5" id="KW-0592">Phosphate transport</keyword>
<evidence type="ECO:0000256" key="9">
    <source>
        <dbReference type="ARBA" id="ARBA00023136"/>
    </source>
</evidence>
<dbReference type="SMART" id="SM00382">
    <property type="entry name" value="AAA"/>
    <property type="match status" value="1"/>
</dbReference>
<dbReference type="PANTHER" id="PTHR43423:SF3">
    <property type="entry name" value="PHOSPHATE IMPORT ATP-BINDING PROTEIN PSTB"/>
    <property type="match status" value="1"/>
</dbReference>
<keyword evidence="13" id="KW-1185">Reference proteome</keyword>
<dbReference type="Pfam" id="PF00005">
    <property type="entry name" value="ABC_tran"/>
    <property type="match status" value="1"/>
</dbReference>
<reference evidence="13" key="1">
    <citation type="submission" date="2018-05" db="EMBL/GenBank/DDBJ databases">
        <title>Ignatzschineria dubaiensis sp. nov., isolated from necrotic foot tissues of dromedaries (Camelus dromedarius) and associated maggots in Dubai, United Arab Emirates.</title>
        <authorList>
            <person name="Tsang C.C."/>
            <person name="Tang J.Y.M."/>
            <person name="Fong J.Y.H."/>
            <person name="Kinne J."/>
            <person name="Lee H.H."/>
            <person name="Joseph M."/>
            <person name="Jose S."/>
            <person name="Schuster R.K."/>
            <person name="Tang Y."/>
            <person name="Sivakumar S."/>
            <person name="Chen J.H.K."/>
            <person name="Teng J.L.L."/>
            <person name="Lau S.K.P."/>
            <person name="Wernery U."/>
            <person name="Woo P.C.Y."/>
        </authorList>
    </citation>
    <scope>NUCLEOTIDE SEQUENCE [LARGE SCALE GENOMIC DNA]</scope>
    <source>
        <strain evidence="13">KCTC 22644</strain>
    </source>
</reference>
<keyword evidence="9" id="KW-0472">Membrane</keyword>
<dbReference type="Gene3D" id="3.40.50.300">
    <property type="entry name" value="P-loop containing nucleotide triphosphate hydrolases"/>
    <property type="match status" value="1"/>
</dbReference>
<proteinExistence type="predicted"/>
<evidence type="ECO:0000259" key="11">
    <source>
        <dbReference type="PROSITE" id="PS50893"/>
    </source>
</evidence>
<evidence type="ECO:0000256" key="3">
    <source>
        <dbReference type="ARBA" id="ARBA00022475"/>
    </source>
</evidence>
<comment type="function">
    <text evidence="10">Part of the ABC transporter complex PstSACB involved in phosphate import. Responsible for energy coupling to the transport system.</text>
</comment>
<dbReference type="InterPro" id="IPR027417">
    <property type="entry name" value="P-loop_NTPase"/>
</dbReference>
<gene>
    <name evidence="12" type="ORF">DC083_07800</name>
</gene>
<dbReference type="NCBIfam" id="TIGR00972">
    <property type="entry name" value="3a0107s01c2"/>
    <property type="match status" value="1"/>
</dbReference>
<dbReference type="InterPro" id="IPR003593">
    <property type="entry name" value="AAA+_ATPase"/>
</dbReference>
<evidence type="ECO:0000256" key="6">
    <source>
        <dbReference type="ARBA" id="ARBA00022741"/>
    </source>
</evidence>
<dbReference type="AlphaFoldDB" id="A0A2U2AEA7"/>
<dbReference type="InterPro" id="IPR017871">
    <property type="entry name" value="ABC_transporter-like_CS"/>
</dbReference>
<comment type="subcellular location">
    <subcellularLocation>
        <location evidence="1">Cell inner membrane</location>
        <topology evidence="1">Peripheral membrane protein</topology>
    </subcellularLocation>
</comment>
<comment type="caution">
    <text evidence="12">The sequence shown here is derived from an EMBL/GenBank/DDBJ whole genome shotgun (WGS) entry which is preliminary data.</text>
</comment>
<dbReference type="OrthoDB" id="9802264at2"/>
<keyword evidence="6" id="KW-0547">Nucleotide-binding</keyword>